<accession>R7QF39</accession>
<organism evidence="2 3">
    <name type="scientific">Chondrus crispus</name>
    <name type="common">Carrageen Irish moss</name>
    <name type="synonym">Polymorpha crispa</name>
    <dbReference type="NCBI Taxonomy" id="2769"/>
    <lineage>
        <taxon>Eukaryota</taxon>
        <taxon>Rhodophyta</taxon>
        <taxon>Florideophyceae</taxon>
        <taxon>Rhodymeniophycidae</taxon>
        <taxon>Gigartinales</taxon>
        <taxon>Gigartinaceae</taxon>
        <taxon>Chondrus</taxon>
    </lineage>
</organism>
<dbReference type="AlphaFoldDB" id="R7QF39"/>
<gene>
    <name evidence="2" type="ORF">CHC_T00004467001</name>
</gene>
<dbReference type="EMBL" id="HG001756">
    <property type="protein sequence ID" value="CDF36051.1"/>
    <property type="molecule type" value="Genomic_DNA"/>
</dbReference>
<proteinExistence type="predicted"/>
<evidence type="ECO:0000313" key="3">
    <source>
        <dbReference type="Proteomes" id="UP000012073"/>
    </source>
</evidence>
<dbReference type="Proteomes" id="UP000012073">
    <property type="component" value="Unassembled WGS sequence"/>
</dbReference>
<reference evidence="3" key="1">
    <citation type="journal article" date="2013" name="Proc. Natl. Acad. Sci. U.S.A.">
        <title>Genome structure and metabolic features in the red seaweed Chondrus crispus shed light on evolution of the Archaeplastida.</title>
        <authorList>
            <person name="Collen J."/>
            <person name="Porcel B."/>
            <person name="Carre W."/>
            <person name="Ball S.G."/>
            <person name="Chaparro C."/>
            <person name="Tonon T."/>
            <person name="Barbeyron T."/>
            <person name="Michel G."/>
            <person name="Noel B."/>
            <person name="Valentin K."/>
            <person name="Elias M."/>
            <person name="Artiguenave F."/>
            <person name="Arun A."/>
            <person name="Aury J.M."/>
            <person name="Barbosa-Neto J.F."/>
            <person name="Bothwell J.H."/>
            <person name="Bouget F.Y."/>
            <person name="Brillet L."/>
            <person name="Cabello-Hurtado F."/>
            <person name="Capella-Gutierrez S."/>
            <person name="Charrier B."/>
            <person name="Cladiere L."/>
            <person name="Cock J.M."/>
            <person name="Coelho S.M."/>
            <person name="Colleoni C."/>
            <person name="Czjzek M."/>
            <person name="Da Silva C."/>
            <person name="Delage L."/>
            <person name="Denoeud F."/>
            <person name="Deschamps P."/>
            <person name="Dittami S.M."/>
            <person name="Gabaldon T."/>
            <person name="Gachon C.M."/>
            <person name="Groisillier A."/>
            <person name="Herve C."/>
            <person name="Jabbari K."/>
            <person name="Katinka M."/>
            <person name="Kloareg B."/>
            <person name="Kowalczyk N."/>
            <person name="Labadie K."/>
            <person name="Leblanc C."/>
            <person name="Lopez P.J."/>
            <person name="McLachlan D.H."/>
            <person name="Meslet-Cladiere L."/>
            <person name="Moustafa A."/>
            <person name="Nehr Z."/>
            <person name="Nyvall Collen P."/>
            <person name="Panaud O."/>
            <person name="Partensky F."/>
            <person name="Poulain J."/>
            <person name="Rensing S.A."/>
            <person name="Rousvoal S."/>
            <person name="Samson G."/>
            <person name="Symeonidi A."/>
            <person name="Weissenbach J."/>
            <person name="Zambounis A."/>
            <person name="Wincker P."/>
            <person name="Boyen C."/>
        </authorList>
    </citation>
    <scope>NUCLEOTIDE SEQUENCE [LARGE SCALE GENOMIC DNA]</scope>
    <source>
        <strain evidence="3">cv. Stackhouse</strain>
    </source>
</reference>
<feature type="region of interest" description="Disordered" evidence="1">
    <location>
        <begin position="826"/>
        <end position="848"/>
    </location>
</feature>
<evidence type="ECO:0000256" key="1">
    <source>
        <dbReference type="SAM" id="MobiDB-lite"/>
    </source>
</evidence>
<keyword evidence="3" id="KW-1185">Reference proteome</keyword>
<dbReference type="GeneID" id="17323584"/>
<dbReference type="RefSeq" id="XP_005715870.1">
    <property type="nucleotide sequence ID" value="XM_005715813.1"/>
</dbReference>
<protein>
    <submittedName>
        <fullName evidence="2">Uncharacterized protein</fullName>
    </submittedName>
</protein>
<evidence type="ECO:0000313" key="2">
    <source>
        <dbReference type="EMBL" id="CDF36051.1"/>
    </source>
</evidence>
<dbReference type="Gramene" id="CDF36051">
    <property type="protein sequence ID" value="CDF36051"/>
    <property type="gene ID" value="CHC_T00004467001"/>
</dbReference>
<dbReference type="KEGG" id="ccp:CHC_T00004467001"/>
<sequence>MTSTVTIRLSDAVDNFIALRQSISPLPSSSLIFERYRNATLSNLSPSRLWRWSRSWSPKGLDYLNPPGREGLTDELSNISPSTILIIASSLPLGAFDKLSLANADDIAHIMETREYKGVLLVDGMMQKSHIELLKERLNVTEAFQGVPARQVFAAHLRAASRPGLSADMKTSTSLWAGSTTLRGSEHWMSGFELYDPSNDHSSPRRQIQTIQATHGVFVECSGEVPECGAVLAASRTLELRMGMGSDSTAASFVQEWISVGCAMRLLVGKAQFWCFWTRTHGEWSCRVIRLPKMTRTQTKVLHVGPFACPNLVMPEQAKPFAASEILGRLPEIRLGNSRPDKCEALSSKNRTRVDFDSATVTHRTDDNVDNDASITERKQRIAPEILGRLPEIRLNEFSRSCKNDVKLPGDRMGIRCEATEALAFAAETNACIIEDAPLDKKRRIVAAAPPPKKDRASPPISAPEQDFLNTAAAEEQKPYCKFSGTSVVPISTNGIVSSGHKLEAQELATGKRLRATDDDELSVLSTSTLRTTSASQGKSIRNEQIALKRRRFQRLQGKSGESRLKFRPRDAKRKSTVLQGDKRQVADSVTSKKDGLKDSQKLMLSRRTYVAAVTKRVLHALEESSPFFDFDVLSRPSQEIALPGKRAHHLGNEWKEFFQDLTTIGRSKFPVANTHGVEYCRESESKDKKMMRLEQYFGKLGIEFGSALGHVLPSDAVKLQEQLRQLARGDGGRGKRKISRMHLANEHLDRRYSPQISLSSSVMPPSPRRTAAVHEASLTASRASVDALKRKCAIVSPELRNEYLGKVAGGAELVAHVVNPRFSDTSPRKAVFPSKQRTGKNGDVSTYPKPFKTELQELVNAETGKDPFKCCETITELLVAQLKLLDKGKRKALVYQVVDTLTEQ</sequence>
<name>R7QF39_CHOCR</name>